<dbReference type="GO" id="GO:0000776">
    <property type="term" value="C:kinetochore"/>
    <property type="evidence" value="ECO:0007669"/>
    <property type="project" value="UniProtKB-KW"/>
</dbReference>
<feature type="domain" description="Protein kinase" evidence="6">
    <location>
        <begin position="627"/>
        <end position="932"/>
    </location>
</feature>
<keyword evidence="9" id="KW-1185">Reference proteome</keyword>
<organism evidence="8 9">
    <name type="scientific">Candida oxycetoniae</name>
    <dbReference type="NCBI Taxonomy" id="497107"/>
    <lineage>
        <taxon>Eukaryota</taxon>
        <taxon>Fungi</taxon>
        <taxon>Dikarya</taxon>
        <taxon>Ascomycota</taxon>
        <taxon>Saccharomycotina</taxon>
        <taxon>Pichiomycetes</taxon>
        <taxon>Debaryomycetaceae</taxon>
        <taxon>Candida/Lodderomyces clade</taxon>
        <taxon>Candida</taxon>
    </lineage>
</organism>
<dbReference type="PANTHER" id="PTHR14030">
    <property type="entry name" value="MITOTIC CHECKPOINT SERINE/THREONINE-PROTEIN KINASE BUB1"/>
    <property type="match status" value="1"/>
</dbReference>
<dbReference type="PROSITE" id="PS00108">
    <property type="entry name" value="PROTEIN_KINASE_ST"/>
    <property type="match status" value="1"/>
</dbReference>
<dbReference type="PROSITE" id="PS50011">
    <property type="entry name" value="PROTEIN_KINASE_DOM"/>
    <property type="match status" value="1"/>
</dbReference>
<evidence type="ECO:0000313" key="8">
    <source>
        <dbReference type="EMBL" id="KAI3406705.2"/>
    </source>
</evidence>
<feature type="domain" description="BUB1 N-terminal" evidence="7">
    <location>
        <begin position="59"/>
        <end position="225"/>
    </location>
</feature>
<dbReference type="InterPro" id="IPR013212">
    <property type="entry name" value="Mad3/Bub1_I"/>
</dbReference>
<evidence type="ECO:0000313" key="9">
    <source>
        <dbReference type="Proteomes" id="UP001202479"/>
    </source>
</evidence>
<dbReference type="SUPFAM" id="SSF48452">
    <property type="entry name" value="TPR-like"/>
    <property type="match status" value="1"/>
</dbReference>
<dbReference type="GO" id="GO:0005524">
    <property type="term" value="F:ATP binding"/>
    <property type="evidence" value="ECO:0007669"/>
    <property type="project" value="InterPro"/>
</dbReference>
<proteinExistence type="predicted"/>
<dbReference type="GO" id="GO:0005634">
    <property type="term" value="C:nucleus"/>
    <property type="evidence" value="ECO:0007669"/>
    <property type="project" value="TreeGrafter"/>
</dbReference>
<dbReference type="GO" id="GO:0007094">
    <property type="term" value="P:mitotic spindle assembly checkpoint signaling"/>
    <property type="evidence" value="ECO:0007669"/>
    <property type="project" value="InterPro"/>
</dbReference>
<protein>
    <submittedName>
        <fullName evidence="8">BUB1</fullName>
    </submittedName>
</protein>
<evidence type="ECO:0000256" key="4">
    <source>
        <dbReference type="ARBA" id="ARBA00023328"/>
    </source>
</evidence>
<keyword evidence="3" id="KW-0995">Kinetochore</keyword>
<dbReference type="Gene3D" id="1.10.510.10">
    <property type="entry name" value="Transferase(Phosphotransferase) domain 1"/>
    <property type="match status" value="1"/>
</dbReference>
<dbReference type="Pfam" id="PF08311">
    <property type="entry name" value="Mad3_BUB1_I"/>
    <property type="match status" value="1"/>
</dbReference>
<sequence>MESSVRSGSKIEMLEMQKENIQPLDGGRSVSKLAAALNSSQVYRYQKNKVKLLVERDQFEYQIGKSEELDDPLQLFVEYIDWTHNNFPQGDNTESGLVILLERCTSHFRDVFHYKNDPRYLKVWLEYIKHSDSPRDVFVYLAKKEIGNQLALYYEEFAQYLELNGKISDAHQIYQLGIQSNAFPKERLKKSFAKFKERTGTAAAAATAAAADGDISMSSSSSSSSAREIVRNVLALKRGSQVGVNVNNQVAIRKKAKIDVFQDNVEQSQSVLQSIFDDSGNKQHMELGTRRERIKENIIAPATQWQGQIIKQRGAGGRGGRGGGGGGGGMSPPMMDKIQVFRDNPSTSSATMGMDHHISKSVHIDANGMSYTLVQVPGKKTERIMVNMDLLYKEEEDDDNNKEEEVVDEKEGKEEISITELLARNKTKQIKHEPQNEHNSLSPADEENKTITLPLNDDITAKLKDPTITAYSKVAKNEVLNMYNQAMQSHISDDERMDDPTVTNLEGFVTETTIFSSKKQEKAPEEELVPTQVDCSPTLGEDNISGQIGSNQVHLRHQQVINPFCSQVKNSILNIPSIPMKLYSNYYDRSSITVNRMKQFRDITNKQKRINRSSKSAIIDCCGKELYCLIYQLGEGGYGYVYLVETGSSGSLKALKIEKPASKWEYYILHQIHRRLLGTPKIDRSFIHAEALYYFQDESFLVLEYCSQGSLLDLVNNFKSQTCGVDECLCIFITIELLKAIEALHVIGILHGDLKADNCMIRFGPVDDNLWGEKYDRNGASGWCKKGITLIDFGRAVDLTTFPKGTRFISNFPTDEQDCPEMNEGKPWTFEADYYGMGCIIHTLLFGEYIKIKKIGNKLELKQNLKRYWQHELWSRLFTLLLNPYDDDQVILRSPRVSQLKEIRSMFEDWLEQNSQSRNLKATIKSIEHDLEIINRTKIHG</sequence>
<dbReference type="SMART" id="SM00220">
    <property type="entry name" value="S_TKc"/>
    <property type="match status" value="1"/>
</dbReference>
<dbReference type="RefSeq" id="XP_049182450.1">
    <property type="nucleotide sequence ID" value="XM_049326475.1"/>
</dbReference>
<dbReference type="FunFam" id="1.25.40.430:FF:000003">
    <property type="entry name" value="Checkpoint serine/threonine-protein kinase BUB1"/>
    <property type="match status" value="1"/>
</dbReference>
<dbReference type="SMART" id="SM00777">
    <property type="entry name" value="Mad3_BUB1_I"/>
    <property type="match status" value="1"/>
</dbReference>
<dbReference type="AlphaFoldDB" id="A0AAI9T250"/>
<reference evidence="8" key="1">
    <citation type="journal article" date="2022" name="DNA Res.">
        <title>Genome analysis of five recently described species of the CUG-Ser clade uncovers Candida theae as a new hybrid lineage with pathogenic potential in the Candida parapsilosis species complex.</title>
        <authorList>
            <person name="Mixao V."/>
            <person name="Del Olmo V."/>
            <person name="Hegedusova E."/>
            <person name="Saus E."/>
            <person name="Pryszcz L."/>
            <person name="Cillingova A."/>
            <person name="Nosek J."/>
            <person name="Gabaldon T."/>
        </authorList>
    </citation>
    <scope>NUCLEOTIDE SEQUENCE</scope>
    <source>
        <strain evidence="8">CBS 10844</strain>
    </source>
</reference>
<evidence type="ECO:0000256" key="3">
    <source>
        <dbReference type="ARBA" id="ARBA00022838"/>
    </source>
</evidence>
<dbReference type="CDD" id="cd13981">
    <property type="entry name" value="STKc_Bub1_BubR1"/>
    <property type="match status" value="1"/>
</dbReference>
<evidence type="ECO:0000259" key="6">
    <source>
        <dbReference type="PROSITE" id="PS50011"/>
    </source>
</evidence>
<keyword evidence="4" id="KW-0137">Centromere</keyword>
<evidence type="ECO:0000259" key="7">
    <source>
        <dbReference type="PROSITE" id="PS51489"/>
    </source>
</evidence>
<dbReference type="GO" id="GO:0051754">
    <property type="term" value="P:meiotic sister chromatid cohesion, centromeric"/>
    <property type="evidence" value="ECO:0007669"/>
    <property type="project" value="TreeGrafter"/>
</dbReference>
<dbReference type="InterPro" id="IPR000719">
    <property type="entry name" value="Prot_kinase_dom"/>
</dbReference>
<dbReference type="InterPro" id="IPR011009">
    <property type="entry name" value="Kinase-like_dom_sf"/>
</dbReference>
<dbReference type="PROSITE" id="PS51489">
    <property type="entry name" value="BUB1_N"/>
    <property type="match status" value="1"/>
</dbReference>
<dbReference type="Proteomes" id="UP001202479">
    <property type="component" value="Unassembled WGS sequence"/>
</dbReference>
<accession>A0AAI9T250</accession>
<dbReference type="InterPro" id="IPR008271">
    <property type="entry name" value="Ser/Thr_kinase_AS"/>
</dbReference>
<dbReference type="Gene3D" id="6.10.20.170">
    <property type="match status" value="1"/>
</dbReference>
<evidence type="ECO:0000256" key="2">
    <source>
        <dbReference type="ARBA" id="ARBA00022454"/>
    </source>
</evidence>
<dbReference type="GO" id="GO:0032991">
    <property type="term" value="C:protein-containing complex"/>
    <property type="evidence" value="ECO:0007669"/>
    <property type="project" value="UniProtKB-ARBA"/>
</dbReference>
<dbReference type="Pfam" id="PF00069">
    <property type="entry name" value="Pkinase"/>
    <property type="match status" value="1"/>
</dbReference>
<dbReference type="Gene3D" id="1.25.40.430">
    <property type="match status" value="1"/>
</dbReference>
<dbReference type="InterPro" id="IPR012572">
    <property type="entry name" value="Mad3/Bub1_II"/>
</dbReference>
<comment type="subcellular location">
    <subcellularLocation>
        <location evidence="1">Chromosome</location>
        <location evidence="1">Centromere</location>
        <location evidence="1">Kinetochore</location>
    </subcellularLocation>
</comment>
<dbReference type="SUPFAM" id="SSF56112">
    <property type="entry name" value="Protein kinase-like (PK-like)"/>
    <property type="match status" value="1"/>
</dbReference>
<name>A0AAI9T250_9ASCO</name>
<dbReference type="InterPro" id="IPR011990">
    <property type="entry name" value="TPR-like_helical_dom_sf"/>
</dbReference>
<dbReference type="InterPro" id="IPR015661">
    <property type="entry name" value="Bub1/Mad3"/>
</dbReference>
<keyword evidence="2" id="KW-0158">Chromosome</keyword>
<feature type="compositionally biased region" description="Acidic residues" evidence="5">
    <location>
        <begin position="395"/>
        <end position="408"/>
    </location>
</feature>
<dbReference type="GeneID" id="73378168"/>
<dbReference type="EMBL" id="JAHUZD010000022">
    <property type="protein sequence ID" value="KAI3406705.2"/>
    <property type="molecule type" value="Genomic_DNA"/>
</dbReference>
<dbReference type="PANTHER" id="PTHR14030:SF4">
    <property type="entry name" value="BUB1 KINASE, ISOFORM A-RELATED"/>
    <property type="match status" value="1"/>
</dbReference>
<feature type="region of interest" description="Disordered" evidence="5">
    <location>
        <begin position="395"/>
        <end position="414"/>
    </location>
</feature>
<gene>
    <name evidence="8" type="ORF">KGF56_000551</name>
</gene>
<evidence type="ECO:0000256" key="5">
    <source>
        <dbReference type="SAM" id="MobiDB-lite"/>
    </source>
</evidence>
<dbReference type="Pfam" id="PF08171">
    <property type="entry name" value="Mad3_BUB1_II"/>
    <property type="match status" value="1"/>
</dbReference>
<dbReference type="GO" id="GO:0004672">
    <property type="term" value="F:protein kinase activity"/>
    <property type="evidence" value="ECO:0007669"/>
    <property type="project" value="InterPro"/>
</dbReference>
<evidence type="ECO:0000256" key="1">
    <source>
        <dbReference type="ARBA" id="ARBA00004629"/>
    </source>
</evidence>
<comment type="caution">
    <text evidence="8">The sequence shown here is derived from an EMBL/GenBank/DDBJ whole genome shotgun (WGS) entry which is preliminary data.</text>
</comment>